<dbReference type="STRING" id="1453497.AT15_09720"/>
<organism evidence="7 8">
    <name type="scientific">Kosmotoga arenicorallina S304</name>
    <dbReference type="NCBI Taxonomy" id="1453497"/>
    <lineage>
        <taxon>Bacteria</taxon>
        <taxon>Thermotogati</taxon>
        <taxon>Thermotogota</taxon>
        <taxon>Thermotogae</taxon>
        <taxon>Kosmotogales</taxon>
        <taxon>Kosmotogaceae</taxon>
        <taxon>Kosmotoga</taxon>
    </lineage>
</organism>
<feature type="transmembrane region" description="Helical" evidence="5">
    <location>
        <begin position="21"/>
        <end position="43"/>
    </location>
</feature>
<feature type="transmembrane region" description="Helical" evidence="5">
    <location>
        <begin position="328"/>
        <end position="351"/>
    </location>
</feature>
<dbReference type="AlphaFoldDB" id="A0A176K0Y5"/>
<sequence>MNKLKQTGYIFMAFFKESFRNRLEFFFSLGFPILFLVMFGFLFGGQEGVSVLKIGLFSQNELITDTVKSISGYHVEIFNSTEEMLKALENDEIELAVFFHDKEIEFIIKEGNPALEGEINTARSAMVSIIEGQINGVKEIIELKKTPISAGSFITTEADYIMSGVIGISILSSGMFAVISIFGRYRKRGILNRFRATPMSSTAFVIGSTLTRFIVSVFSVFIIMLVNKLLFDSKIAPEWGPLFVVVICSTMGMMALGLFLVLIFSEPQSAQSAGTILFVVMTFASGVYFPIAFLPEFMKKLSLLLPVTYTVRLVRGTMGIIELSKNEFILVNIAFAIIGMLLLIIVSRLFLRAR</sequence>
<comment type="subcellular location">
    <subcellularLocation>
        <location evidence="1">Membrane</location>
        <topology evidence="1">Multi-pass membrane protein</topology>
    </subcellularLocation>
</comment>
<feature type="transmembrane region" description="Helical" evidence="5">
    <location>
        <begin position="276"/>
        <end position="294"/>
    </location>
</feature>
<evidence type="ECO:0000256" key="1">
    <source>
        <dbReference type="ARBA" id="ARBA00004141"/>
    </source>
</evidence>
<dbReference type="GO" id="GO:0016020">
    <property type="term" value="C:membrane"/>
    <property type="evidence" value="ECO:0007669"/>
    <property type="project" value="UniProtKB-SubCell"/>
</dbReference>
<dbReference type="Proteomes" id="UP000077339">
    <property type="component" value="Unassembled WGS sequence"/>
</dbReference>
<evidence type="ECO:0000313" key="8">
    <source>
        <dbReference type="Proteomes" id="UP000077339"/>
    </source>
</evidence>
<dbReference type="InterPro" id="IPR047817">
    <property type="entry name" value="ABC2_TM_bact-type"/>
</dbReference>
<evidence type="ECO:0000313" key="7">
    <source>
        <dbReference type="EMBL" id="OAA30697.1"/>
    </source>
</evidence>
<comment type="caution">
    <text evidence="7">The sequence shown here is derived from an EMBL/GenBank/DDBJ whole genome shotgun (WGS) entry which is preliminary data.</text>
</comment>
<dbReference type="InterPro" id="IPR052902">
    <property type="entry name" value="ABC-2_transporter"/>
</dbReference>
<dbReference type="PANTHER" id="PTHR43027:SF1">
    <property type="entry name" value="DOXORUBICIN RESISTANCE ABC TRANSPORTER PERMEASE PROTEIN DRRC-RELATED"/>
    <property type="match status" value="1"/>
</dbReference>
<gene>
    <name evidence="7" type="ORF">AT15_09720</name>
</gene>
<dbReference type="RefSeq" id="WP_068347271.1">
    <property type="nucleotide sequence ID" value="NZ_JFHK01000007.1"/>
</dbReference>
<keyword evidence="8" id="KW-1185">Reference proteome</keyword>
<feature type="transmembrane region" description="Helical" evidence="5">
    <location>
        <begin position="203"/>
        <end position="227"/>
    </location>
</feature>
<feature type="transmembrane region" description="Helical" evidence="5">
    <location>
        <begin position="160"/>
        <end position="182"/>
    </location>
</feature>
<dbReference type="PATRIC" id="fig|1453497.3.peg.1926"/>
<keyword evidence="4 5" id="KW-0472">Membrane</keyword>
<dbReference type="PANTHER" id="PTHR43027">
    <property type="entry name" value="DOXORUBICIN RESISTANCE ABC TRANSPORTER PERMEASE PROTEIN DRRC-RELATED"/>
    <property type="match status" value="1"/>
</dbReference>
<keyword evidence="2 5" id="KW-0812">Transmembrane</keyword>
<accession>A0A176K0Y5</accession>
<evidence type="ECO:0000256" key="4">
    <source>
        <dbReference type="ARBA" id="ARBA00023136"/>
    </source>
</evidence>
<dbReference type="PROSITE" id="PS51012">
    <property type="entry name" value="ABC_TM2"/>
    <property type="match status" value="1"/>
</dbReference>
<dbReference type="OrthoDB" id="9809699at2"/>
<dbReference type="Pfam" id="PF12698">
    <property type="entry name" value="ABC2_membrane_3"/>
    <property type="match status" value="1"/>
</dbReference>
<evidence type="ECO:0000256" key="2">
    <source>
        <dbReference type="ARBA" id="ARBA00022692"/>
    </source>
</evidence>
<proteinExistence type="predicted"/>
<feature type="domain" description="ABC transmembrane type-2" evidence="6">
    <location>
        <begin position="123"/>
        <end position="354"/>
    </location>
</feature>
<feature type="transmembrane region" description="Helical" evidence="5">
    <location>
        <begin position="239"/>
        <end position="264"/>
    </location>
</feature>
<evidence type="ECO:0000256" key="3">
    <source>
        <dbReference type="ARBA" id="ARBA00022989"/>
    </source>
</evidence>
<keyword evidence="3 5" id="KW-1133">Transmembrane helix</keyword>
<evidence type="ECO:0000256" key="5">
    <source>
        <dbReference type="SAM" id="Phobius"/>
    </source>
</evidence>
<dbReference type="EMBL" id="JFHK01000007">
    <property type="protein sequence ID" value="OAA30697.1"/>
    <property type="molecule type" value="Genomic_DNA"/>
</dbReference>
<name>A0A176K0Y5_9BACT</name>
<protein>
    <recommendedName>
        <fullName evidence="6">ABC transmembrane type-2 domain-containing protein</fullName>
    </recommendedName>
</protein>
<reference evidence="7 8" key="1">
    <citation type="submission" date="2014-02" db="EMBL/GenBank/DDBJ databases">
        <title>Kosmotoga genome sequencing.</title>
        <authorList>
            <person name="Pollo S.M."/>
            <person name="Charchuk R."/>
            <person name="Nesbo C.L."/>
        </authorList>
    </citation>
    <scope>NUCLEOTIDE SEQUENCE [LARGE SCALE GENOMIC DNA]</scope>
    <source>
        <strain evidence="7 8">S304</strain>
    </source>
</reference>
<dbReference type="GO" id="GO:0140359">
    <property type="term" value="F:ABC-type transporter activity"/>
    <property type="evidence" value="ECO:0007669"/>
    <property type="project" value="InterPro"/>
</dbReference>
<evidence type="ECO:0000259" key="6">
    <source>
        <dbReference type="PROSITE" id="PS51012"/>
    </source>
</evidence>
<dbReference type="InterPro" id="IPR013525">
    <property type="entry name" value="ABC2_TM"/>
</dbReference>